<evidence type="ECO:0000256" key="11">
    <source>
        <dbReference type="ARBA" id="ARBA00023122"/>
    </source>
</evidence>
<keyword evidence="8" id="KW-0067">ATP-binding</keyword>
<comment type="similarity">
    <text evidence="15">Belongs to the chloride channel (TC 2.A.49) family.</text>
</comment>
<evidence type="ECO:0000256" key="12">
    <source>
        <dbReference type="ARBA" id="ARBA00023136"/>
    </source>
</evidence>
<evidence type="ECO:0000256" key="1">
    <source>
        <dbReference type="ARBA" id="ARBA00004337"/>
    </source>
</evidence>
<evidence type="ECO:0000256" key="8">
    <source>
        <dbReference type="ARBA" id="ARBA00022840"/>
    </source>
</evidence>
<reference evidence="17" key="2">
    <citation type="submission" date="2016-06" db="EMBL/GenBank/DDBJ databases">
        <title>The genome of a short-lived fish provides insights into sex chromosome evolution and the genetic control of aging.</title>
        <authorList>
            <person name="Reichwald K."/>
            <person name="Felder M."/>
            <person name="Petzold A."/>
            <person name="Koch P."/>
            <person name="Groth M."/>
            <person name="Platzer M."/>
        </authorList>
    </citation>
    <scope>NUCLEOTIDE SEQUENCE</scope>
    <source>
        <tissue evidence="17">Brain</tissue>
    </source>
</reference>
<evidence type="ECO:0000256" key="7">
    <source>
        <dbReference type="ARBA" id="ARBA00022753"/>
    </source>
</evidence>
<keyword evidence="3" id="KW-0050">Antiport</keyword>
<dbReference type="PANTHER" id="PTHR45711">
    <property type="entry name" value="CHLORIDE CHANNEL PROTEIN"/>
    <property type="match status" value="1"/>
</dbReference>
<feature type="transmembrane region" description="Helical" evidence="15">
    <location>
        <begin position="432"/>
        <end position="448"/>
    </location>
</feature>
<evidence type="ECO:0000256" key="6">
    <source>
        <dbReference type="ARBA" id="ARBA00022741"/>
    </source>
</evidence>
<dbReference type="GO" id="GO:0015297">
    <property type="term" value="F:antiporter activity"/>
    <property type="evidence" value="ECO:0007669"/>
    <property type="project" value="UniProtKB-KW"/>
</dbReference>
<feature type="transmembrane region" description="Helical" evidence="15">
    <location>
        <begin position="276"/>
        <end position="300"/>
    </location>
</feature>
<dbReference type="PANTHER" id="PTHR45711:SF7">
    <property type="entry name" value="H(+)_CL(-) EXCHANGE TRANSPORTER 5"/>
    <property type="match status" value="1"/>
</dbReference>
<keyword evidence="11 14" id="KW-0129">CBS domain</keyword>
<dbReference type="GO" id="GO:0005247">
    <property type="term" value="F:voltage-gated chloride channel activity"/>
    <property type="evidence" value="ECO:0007669"/>
    <property type="project" value="TreeGrafter"/>
</dbReference>
<feature type="transmembrane region" description="Helical" evidence="15">
    <location>
        <begin position="675"/>
        <end position="694"/>
    </location>
</feature>
<dbReference type="FunFam" id="3.90.1280.20:FF:000002">
    <property type="entry name" value="Chloride channel protein"/>
    <property type="match status" value="1"/>
</dbReference>
<dbReference type="GO" id="GO:0008021">
    <property type="term" value="C:synaptic vesicle"/>
    <property type="evidence" value="ECO:0007669"/>
    <property type="project" value="TreeGrafter"/>
</dbReference>
<evidence type="ECO:0000256" key="10">
    <source>
        <dbReference type="ARBA" id="ARBA00023065"/>
    </source>
</evidence>
<dbReference type="GO" id="GO:0005794">
    <property type="term" value="C:Golgi apparatus"/>
    <property type="evidence" value="ECO:0007669"/>
    <property type="project" value="TreeGrafter"/>
</dbReference>
<feature type="transmembrane region" description="Helical" evidence="15">
    <location>
        <begin position="648"/>
        <end position="669"/>
    </location>
</feature>
<feature type="transmembrane region" description="Helical" evidence="15">
    <location>
        <begin position="460"/>
        <end position="484"/>
    </location>
</feature>
<dbReference type="CDD" id="cd15769">
    <property type="entry name" value="FYVE_CARP1"/>
    <property type="match status" value="1"/>
</dbReference>
<dbReference type="Gene3D" id="1.10.720.140">
    <property type="match status" value="1"/>
</dbReference>
<dbReference type="SUPFAM" id="SSF54631">
    <property type="entry name" value="CBS-domain pair"/>
    <property type="match status" value="1"/>
</dbReference>
<comment type="caution">
    <text evidence="15">Lacks conserved residue(s) required for the propagation of feature annotation.</text>
</comment>
<keyword evidence="5" id="KW-0677">Repeat</keyword>
<keyword evidence="2 15" id="KW-0813">Transport</keyword>
<dbReference type="Gene3D" id="3.90.1280.20">
    <property type="match status" value="1"/>
</dbReference>
<dbReference type="GO" id="GO:0005886">
    <property type="term" value="C:plasma membrane"/>
    <property type="evidence" value="ECO:0007669"/>
    <property type="project" value="TreeGrafter"/>
</dbReference>
<reference evidence="17" key="1">
    <citation type="submission" date="2016-05" db="EMBL/GenBank/DDBJ databases">
        <authorList>
            <person name="Lavstsen T."/>
            <person name="Jespersen J.S."/>
        </authorList>
    </citation>
    <scope>NUCLEOTIDE SEQUENCE</scope>
    <source>
        <tissue evidence="17">Brain</tissue>
    </source>
</reference>
<dbReference type="Pfam" id="PF00654">
    <property type="entry name" value="Voltage_CLC"/>
    <property type="match status" value="1"/>
</dbReference>
<evidence type="ECO:0000313" key="17">
    <source>
        <dbReference type="EMBL" id="SBP73904.1"/>
    </source>
</evidence>
<dbReference type="Pfam" id="PF23632">
    <property type="entry name" value="SAP_RNF34_RFFL"/>
    <property type="match status" value="1"/>
</dbReference>
<evidence type="ECO:0000256" key="2">
    <source>
        <dbReference type="ARBA" id="ARBA00022448"/>
    </source>
</evidence>
<gene>
    <name evidence="17" type="primary">CLCN5</name>
</gene>
<feature type="transmembrane region" description="Helical" evidence="15">
    <location>
        <begin position="404"/>
        <end position="426"/>
    </location>
</feature>
<comment type="subcellular location">
    <subcellularLocation>
        <location evidence="1">Endosome membrane</location>
        <topology evidence="1">Multi-pass membrane protein</topology>
    </subcellularLocation>
    <subcellularLocation>
        <location evidence="15">Membrane</location>
        <topology evidence="15">Multi-pass membrane protein</topology>
    </subcellularLocation>
</comment>
<keyword evidence="7" id="KW-0967">Endosome</keyword>
<accession>A0A1A8C2W6</accession>
<dbReference type="InterPro" id="IPR000644">
    <property type="entry name" value="CBS_dom"/>
</dbReference>
<feature type="domain" description="CBS" evidence="16">
    <location>
        <begin position="904"/>
        <end position="961"/>
    </location>
</feature>
<dbReference type="InterPro" id="IPR014743">
    <property type="entry name" value="Cl-channel_core"/>
</dbReference>
<protein>
    <recommendedName>
        <fullName evidence="15">Chloride channel protein</fullName>
    </recommendedName>
</protein>
<keyword evidence="9 15" id="KW-1133">Transmembrane helix</keyword>
<dbReference type="GO" id="GO:0005524">
    <property type="term" value="F:ATP binding"/>
    <property type="evidence" value="ECO:0007669"/>
    <property type="project" value="UniProtKB-KW"/>
</dbReference>
<dbReference type="Pfam" id="PF00571">
    <property type="entry name" value="CBS"/>
    <property type="match status" value="2"/>
</dbReference>
<dbReference type="GO" id="GO:0010008">
    <property type="term" value="C:endosome membrane"/>
    <property type="evidence" value="ECO:0007669"/>
    <property type="project" value="UniProtKB-SubCell"/>
</dbReference>
<evidence type="ECO:0000256" key="5">
    <source>
        <dbReference type="ARBA" id="ARBA00022737"/>
    </source>
</evidence>
<dbReference type="InterPro" id="IPR001807">
    <property type="entry name" value="ClC"/>
</dbReference>
<organism evidence="17">
    <name type="scientific">Nothobranchius kadleci</name>
    <name type="common">African annual killifish</name>
    <dbReference type="NCBI Taxonomy" id="1051664"/>
    <lineage>
        <taxon>Eukaryota</taxon>
        <taxon>Metazoa</taxon>
        <taxon>Chordata</taxon>
        <taxon>Craniata</taxon>
        <taxon>Vertebrata</taxon>
        <taxon>Euteleostomi</taxon>
        <taxon>Actinopterygii</taxon>
        <taxon>Neopterygii</taxon>
        <taxon>Teleostei</taxon>
        <taxon>Neoteleostei</taxon>
        <taxon>Acanthomorphata</taxon>
        <taxon>Ovalentaria</taxon>
        <taxon>Atherinomorphae</taxon>
        <taxon>Cyprinodontiformes</taxon>
        <taxon>Nothobranchiidae</taxon>
        <taxon>Nothobranchius</taxon>
    </lineage>
</organism>
<name>A0A1A8C2W6_NOTKA</name>
<keyword evidence="10 15" id="KW-0406">Ion transport</keyword>
<evidence type="ECO:0000256" key="3">
    <source>
        <dbReference type="ARBA" id="ARBA00022449"/>
    </source>
</evidence>
<dbReference type="InterPro" id="IPR049323">
    <property type="entry name" value="CARP1_FYVE"/>
</dbReference>
<keyword evidence="6" id="KW-0547">Nucleotide-binding</keyword>
<dbReference type="FunFam" id="3.90.1280.20:FF:000001">
    <property type="entry name" value="Chloride channel protein"/>
    <property type="match status" value="1"/>
</dbReference>
<keyword evidence="12 15" id="KW-0472">Membrane</keyword>
<evidence type="ECO:0000256" key="13">
    <source>
        <dbReference type="ARBA" id="ARBA00023214"/>
    </source>
</evidence>
<feature type="transmembrane region" description="Helical" evidence="15">
    <location>
        <begin position="571"/>
        <end position="590"/>
    </location>
</feature>
<evidence type="ECO:0000256" key="4">
    <source>
        <dbReference type="ARBA" id="ARBA00022692"/>
    </source>
</evidence>
<dbReference type="PROSITE" id="PS51371">
    <property type="entry name" value="CBS"/>
    <property type="match status" value="2"/>
</dbReference>
<dbReference type="EMBL" id="HADZ01009963">
    <property type="protein sequence ID" value="SBP73904.1"/>
    <property type="molecule type" value="Transcribed_RNA"/>
</dbReference>
<dbReference type="InterPro" id="IPR011011">
    <property type="entry name" value="Znf_FYVE_PHD"/>
</dbReference>
<keyword evidence="13 15" id="KW-0868">Chloride</keyword>
<dbReference type="InterPro" id="IPR057299">
    <property type="entry name" value="RNF34_RFFL_SAP"/>
</dbReference>
<feature type="transmembrane region" description="Helical" evidence="15">
    <location>
        <begin position="534"/>
        <end position="559"/>
    </location>
</feature>
<evidence type="ECO:0000256" key="15">
    <source>
        <dbReference type="RuleBase" id="RU361221"/>
    </source>
</evidence>
<sequence>MKAGASSMWASCCGLLNEVMGTGTVRTQQPGFGAGAGPFRFAPSAGYSTYPPTSSGSAGQLCKACGLAFSVFRRKHICCDCRKSFCALCSVLQENLRCCTTCHLLRGTAFQRPRLMQLRVKDLRQYLLLRNIPTDTCREKEDLVDLVLCHQGARGTRETPRPVMEEDDDDDDDDEMVDIAGATLDFSTTDDVPPLSSGGYDEYSSSRAGMNGGGPKKLVDLLEDPLPGVGTYEDFNTIDWVREKSKDRDRHREITNKSRQSTVALLRSLSDAFSGWLLMLLVGLMAGALAGGIDIAAHWLTDLKGGVCLIGFWFNHEHCCWTSNETTFQERDRCPQWQSWAELIVGNSEGAFAYIVNYLMYIFWALLFAFLAVILVRAFAPYACGSGIPEIKTILSGFIIRGYLGKWTLITKTITLVLAVSSGLSLGKEGPLVHVACCCANILCHLFTKYRKNEAKRREVLSAAAAVGVSVAFGAPIGGVLFSLEEVSYYFPLKTLWRSFFAALVAAFTLRSINPFGNSRLVLFYVEFHAPWHLIELAPFILLGIFGGLWGALFIRANIAWCRRRKTTRLGHYPVIEVLVVAALTALIAYPNSYTRMSGSELISELFNDCSLLDSSQLCGYKQPVNASETGVGNSLADRPAGEGLYTALWQLALALIFKMLITVITFGMKVPSGLFIPSMAVGAIAGRLLGVGMEQLAYYNHDWLIFRGWCSPGADCITPGLYAMVGAAACLGGVTRMTVSLVVIMFELTGGLEYIVPLMAATMTSKWVADAFGREGIYEAHIRLNGYPFLEAKEEFEHSSLAVDVMRPRRGDPALAVLTQDSMTVEEVETVVDSTHYSGFPVVVSQESQRLVGFVLRRDLLISIDNARKRQDGVVSTSQVVFTEHAPTQPPEAPPPLRLRGIMDLSPFTVTDHTPMDITVDIFRKLGLRQCLVTHNGRLLGIITKKDILKHMAQIANRDPDSILFN</sequence>
<evidence type="ECO:0000259" key="16">
    <source>
        <dbReference type="PROSITE" id="PS51371"/>
    </source>
</evidence>
<dbReference type="SMART" id="SM00116">
    <property type="entry name" value="CBS"/>
    <property type="match status" value="2"/>
</dbReference>
<proteinExistence type="inferred from homology"/>
<dbReference type="FunFam" id="3.10.580.20:FF:000001">
    <property type="entry name" value="Chloride channel protein"/>
    <property type="match status" value="1"/>
</dbReference>
<dbReference type="GO" id="GO:0005769">
    <property type="term" value="C:early endosome"/>
    <property type="evidence" value="ECO:0007669"/>
    <property type="project" value="TreeGrafter"/>
</dbReference>
<dbReference type="CDD" id="cd03684">
    <property type="entry name" value="ClC_3_like"/>
    <property type="match status" value="1"/>
</dbReference>
<dbReference type="AlphaFoldDB" id="A0A1A8C2W6"/>
<dbReference type="CDD" id="cd04591">
    <property type="entry name" value="CBS_pair_voltage-gated_CLC_euk_bac"/>
    <property type="match status" value="1"/>
</dbReference>
<evidence type="ECO:0000256" key="14">
    <source>
        <dbReference type="PROSITE-ProRule" id="PRU00703"/>
    </source>
</evidence>
<feature type="transmembrane region" description="Helical" evidence="15">
    <location>
        <begin position="358"/>
        <end position="383"/>
    </location>
</feature>
<evidence type="ECO:0000256" key="9">
    <source>
        <dbReference type="ARBA" id="ARBA00022989"/>
    </source>
</evidence>
<dbReference type="SUPFAM" id="SSF81340">
    <property type="entry name" value="Clc chloride channel"/>
    <property type="match status" value="1"/>
</dbReference>
<keyword evidence="4 15" id="KW-0812">Transmembrane</keyword>
<dbReference type="InterPro" id="IPR046342">
    <property type="entry name" value="CBS_dom_sf"/>
</dbReference>
<dbReference type="Gene3D" id="3.10.580.20">
    <property type="match status" value="1"/>
</dbReference>
<feature type="domain" description="CBS" evidence="16">
    <location>
        <begin position="807"/>
        <end position="871"/>
    </location>
</feature>
<dbReference type="SUPFAM" id="SSF57903">
    <property type="entry name" value="FYVE/PHD zinc finger"/>
    <property type="match status" value="1"/>
</dbReference>
<dbReference type="Gene3D" id="1.10.3080.10">
    <property type="entry name" value="Clc chloride channel"/>
    <property type="match status" value="1"/>
</dbReference>
<dbReference type="PRINTS" id="PR00762">
    <property type="entry name" value="CLCHANNEL"/>
</dbReference>